<evidence type="ECO:0000313" key="3">
    <source>
        <dbReference type="Proteomes" id="UP000789396"/>
    </source>
</evidence>
<organism evidence="2 3">
    <name type="scientific">Racocetra fulgida</name>
    <dbReference type="NCBI Taxonomy" id="60492"/>
    <lineage>
        <taxon>Eukaryota</taxon>
        <taxon>Fungi</taxon>
        <taxon>Fungi incertae sedis</taxon>
        <taxon>Mucoromycota</taxon>
        <taxon>Glomeromycotina</taxon>
        <taxon>Glomeromycetes</taxon>
        <taxon>Diversisporales</taxon>
        <taxon>Gigasporaceae</taxon>
        <taxon>Racocetra</taxon>
    </lineage>
</organism>
<feature type="region of interest" description="Disordered" evidence="1">
    <location>
        <begin position="1"/>
        <end position="45"/>
    </location>
</feature>
<dbReference type="EMBL" id="CAJVPZ010037446">
    <property type="protein sequence ID" value="CAG8753526.1"/>
    <property type="molecule type" value="Genomic_DNA"/>
</dbReference>
<accession>A0A9N9IVM3</accession>
<sequence>PPLANTTGKKWEKQPSDKPSSVDNQINAESKTTAQQVHNNATSSSTLSLINPLTYLTSKSNTKTTAT</sequence>
<evidence type="ECO:0000256" key="1">
    <source>
        <dbReference type="SAM" id="MobiDB-lite"/>
    </source>
</evidence>
<gene>
    <name evidence="2" type="ORF">RFULGI_LOCUS13770</name>
</gene>
<comment type="caution">
    <text evidence="2">The sequence shown here is derived from an EMBL/GenBank/DDBJ whole genome shotgun (WGS) entry which is preliminary data.</text>
</comment>
<dbReference type="AlphaFoldDB" id="A0A9N9IVM3"/>
<name>A0A9N9IVM3_9GLOM</name>
<feature type="compositionally biased region" description="Polar residues" evidence="1">
    <location>
        <begin position="17"/>
        <end position="45"/>
    </location>
</feature>
<proteinExistence type="predicted"/>
<dbReference type="Proteomes" id="UP000789396">
    <property type="component" value="Unassembled WGS sequence"/>
</dbReference>
<protein>
    <submittedName>
        <fullName evidence="2">7139_t:CDS:1</fullName>
    </submittedName>
</protein>
<feature type="non-terminal residue" evidence="2">
    <location>
        <position position="67"/>
    </location>
</feature>
<feature type="non-terminal residue" evidence="2">
    <location>
        <position position="1"/>
    </location>
</feature>
<reference evidence="2" key="1">
    <citation type="submission" date="2021-06" db="EMBL/GenBank/DDBJ databases">
        <authorList>
            <person name="Kallberg Y."/>
            <person name="Tangrot J."/>
            <person name="Rosling A."/>
        </authorList>
    </citation>
    <scope>NUCLEOTIDE SEQUENCE</scope>
    <source>
        <strain evidence="2">IN212</strain>
    </source>
</reference>
<keyword evidence="3" id="KW-1185">Reference proteome</keyword>
<evidence type="ECO:0000313" key="2">
    <source>
        <dbReference type="EMBL" id="CAG8753526.1"/>
    </source>
</evidence>